<organism evidence="8 9">
    <name type="scientific">Candidatus Geothrix skivensis</name>
    <dbReference type="NCBI Taxonomy" id="2954439"/>
    <lineage>
        <taxon>Bacteria</taxon>
        <taxon>Pseudomonadati</taxon>
        <taxon>Acidobacteriota</taxon>
        <taxon>Holophagae</taxon>
        <taxon>Holophagales</taxon>
        <taxon>Holophagaceae</taxon>
        <taxon>Geothrix</taxon>
    </lineage>
</organism>
<name>A0A9D7SKT6_9BACT</name>
<keyword evidence="5" id="KW-0804">Transcription</keyword>
<dbReference type="GO" id="GO:0000156">
    <property type="term" value="F:phosphorelay response regulator activity"/>
    <property type="evidence" value="ECO:0007669"/>
    <property type="project" value="TreeGrafter"/>
</dbReference>
<keyword evidence="4" id="KW-0238">DNA-binding</keyword>
<dbReference type="PROSITE" id="PS50110">
    <property type="entry name" value="RESPONSE_REGULATORY"/>
    <property type="match status" value="1"/>
</dbReference>
<dbReference type="SUPFAM" id="SSF52172">
    <property type="entry name" value="CheY-like"/>
    <property type="match status" value="1"/>
</dbReference>
<dbReference type="Proteomes" id="UP000886657">
    <property type="component" value="Unassembled WGS sequence"/>
</dbReference>
<dbReference type="PANTHER" id="PTHR48111">
    <property type="entry name" value="REGULATOR OF RPOS"/>
    <property type="match status" value="1"/>
</dbReference>
<protein>
    <submittedName>
        <fullName evidence="8">Response regulator</fullName>
    </submittedName>
</protein>
<keyword evidence="1 6" id="KW-0597">Phosphoprotein</keyword>
<gene>
    <name evidence="8" type="ORF">IPP58_17015</name>
</gene>
<dbReference type="InterPro" id="IPR039420">
    <property type="entry name" value="WalR-like"/>
</dbReference>
<dbReference type="AlphaFoldDB" id="A0A9D7SKT6"/>
<evidence type="ECO:0000313" key="8">
    <source>
        <dbReference type="EMBL" id="MBK9798148.1"/>
    </source>
</evidence>
<keyword evidence="3" id="KW-0805">Transcription regulation</keyword>
<dbReference type="EMBL" id="JADKIO010000013">
    <property type="protein sequence ID" value="MBK9798148.1"/>
    <property type="molecule type" value="Genomic_DNA"/>
</dbReference>
<evidence type="ECO:0000259" key="7">
    <source>
        <dbReference type="PROSITE" id="PS50110"/>
    </source>
</evidence>
<evidence type="ECO:0000256" key="3">
    <source>
        <dbReference type="ARBA" id="ARBA00023015"/>
    </source>
</evidence>
<evidence type="ECO:0000256" key="2">
    <source>
        <dbReference type="ARBA" id="ARBA00023012"/>
    </source>
</evidence>
<evidence type="ECO:0000313" key="9">
    <source>
        <dbReference type="Proteomes" id="UP000886657"/>
    </source>
</evidence>
<dbReference type="GO" id="GO:0000976">
    <property type="term" value="F:transcription cis-regulatory region binding"/>
    <property type="evidence" value="ECO:0007669"/>
    <property type="project" value="TreeGrafter"/>
</dbReference>
<dbReference type="Pfam" id="PF00072">
    <property type="entry name" value="Response_reg"/>
    <property type="match status" value="1"/>
</dbReference>
<feature type="modified residue" description="4-aspartylphosphate" evidence="6">
    <location>
        <position position="54"/>
    </location>
</feature>
<dbReference type="Gene3D" id="3.40.50.2300">
    <property type="match status" value="1"/>
</dbReference>
<dbReference type="GO" id="GO:0005829">
    <property type="term" value="C:cytosol"/>
    <property type="evidence" value="ECO:0007669"/>
    <property type="project" value="TreeGrafter"/>
</dbReference>
<keyword evidence="2" id="KW-0902">Two-component regulatory system</keyword>
<comment type="caution">
    <text evidence="8">The sequence shown here is derived from an EMBL/GenBank/DDBJ whole genome shotgun (WGS) entry which is preliminary data.</text>
</comment>
<sequence>MIQEPILIVDDEAEVRSTLLEALGDHGYTAEAAASGEEALVRMAERPFPVVLTDLHMPGGQTGLDLIGAIRNQFPDTLCVLITAYATLDTSIEALKRGAYDLIQKPFRLAEIEAVLNRALKHAALLQKVRAYQEELEGRVLSRTRDLQEAHQEALTLGDLSLQALDAPTVEAALAPFLDRVARRWVPDGLGCFRPGEGGNLGLLVARGRLPLPQQLSRPGPGPLPAPRFGYAEEHLIPLGNAGWLYLGYEDRSVFAETDPAFLLLARHLELVLRVR</sequence>
<dbReference type="PANTHER" id="PTHR48111:SF1">
    <property type="entry name" value="TWO-COMPONENT RESPONSE REGULATOR ORR33"/>
    <property type="match status" value="1"/>
</dbReference>
<dbReference type="InterPro" id="IPR011006">
    <property type="entry name" value="CheY-like_superfamily"/>
</dbReference>
<reference evidence="8" key="1">
    <citation type="submission" date="2020-10" db="EMBL/GenBank/DDBJ databases">
        <title>Connecting structure to function with the recovery of over 1000 high-quality activated sludge metagenome-assembled genomes encoding full-length rRNA genes using long-read sequencing.</title>
        <authorList>
            <person name="Singleton C.M."/>
            <person name="Petriglieri F."/>
            <person name="Kristensen J.M."/>
            <person name="Kirkegaard R.H."/>
            <person name="Michaelsen T.Y."/>
            <person name="Andersen M.H."/>
            <person name="Karst S.M."/>
            <person name="Dueholm M.S."/>
            <person name="Nielsen P.H."/>
            <person name="Albertsen M."/>
        </authorList>
    </citation>
    <scope>NUCLEOTIDE SEQUENCE</scope>
    <source>
        <strain evidence="8">Skiv_18-Q3-R9-52_MAXAC.067</strain>
    </source>
</reference>
<proteinExistence type="predicted"/>
<evidence type="ECO:0000256" key="5">
    <source>
        <dbReference type="ARBA" id="ARBA00023163"/>
    </source>
</evidence>
<dbReference type="SMART" id="SM00448">
    <property type="entry name" value="REC"/>
    <property type="match status" value="1"/>
</dbReference>
<dbReference type="InterPro" id="IPR001789">
    <property type="entry name" value="Sig_transdc_resp-reg_receiver"/>
</dbReference>
<feature type="domain" description="Response regulatory" evidence="7">
    <location>
        <begin position="5"/>
        <end position="120"/>
    </location>
</feature>
<dbReference type="GO" id="GO:0032993">
    <property type="term" value="C:protein-DNA complex"/>
    <property type="evidence" value="ECO:0007669"/>
    <property type="project" value="TreeGrafter"/>
</dbReference>
<evidence type="ECO:0000256" key="1">
    <source>
        <dbReference type="ARBA" id="ARBA00022553"/>
    </source>
</evidence>
<accession>A0A9D7SKT6</accession>
<evidence type="ECO:0000256" key="6">
    <source>
        <dbReference type="PROSITE-ProRule" id="PRU00169"/>
    </source>
</evidence>
<dbReference type="GO" id="GO:0006355">
    <property type="term" value="P:regulation of DNA-templated transcription"/>
    <property type="evidence" value="ECO:0007669"/>
    <property type="project" value="TreeGrafter"/>
</dbReference>
<evidence type="ECO:0000256" key="4">
    <source>
        <dbReference type="ARBA" id="ARBA00023125"/>
    </source>
</evidence>